<organism evidence="1 2">
    <name type="scientific">Helianthus annuus</name>
    <name type="common">Common sunflower</name>
    <dbReference type="NCBI Taxonomy" id="4232"/>
    <lineage>
        <taxon>Eukaryota</taxon>
        <taxon>Viridiplantae</taxon>
        <taxon>Streptophyta</taxon>
        <taxon>Embryophyta</taxon>
        <taxon>Tracheophyta</taxon>
        <taxon>Spermatophyta</taxon>
        <taxon>Magnoliopsida</taxon>
        <taxon>eudicotyledons</taxon>
        <taxon>Gunneridae</taxon>
        <taxon>Pentapetalae</taxon>
        <taxon>asterids</taxon>
        <taxon>campanulids</taxon>
        <taxon>Asterales</taxon>
        <taxon>Asteraceae</taxon>
        <taxon>Asteroideae</taxon>
        <taxon>Heliantheae alliance</taxon>
        <taxon>Heliantheae</taxon>
        <taxon>Helianthus</taxon>
    </lineage>
</organism>
<dbReference type="AlphaFoldDB" id="A0A251S920"/>
<proteinExistence type="predicted"/>
<dbReference type="Proteomes" id="UP000215914">
    <property type="component" value="Chromosome 15"/>
</dbReference>
<evidence type="ECO:0000313" key="2">
    <source>
        <dbReference type="Proteomes" id="UP000215914"/>
    </source>
</evidence>
<evidence type="ECO:0000313" key="1">
    <source>
        <dbReference type="EMBL" id="OTF95324.1"/>
    </source>
</evidence>
<protein>
    <submittedName>
        <fullName evidence="1">Uncharacterized protein</fullName>
    </submittedName>
</protein>
<sequence>MIPNITQNKNNIRFQKVRLVHITSEFRNYETTSEFRIDRHSEGILLLLLLVNSEKNFDYSC</sequence>
<reference evidence="2" key="1">
    <citation type="journal article" date="2017" name="Nature">
        <title>The sunflower genome provides insights into oil metabolism, flowering and Asterid evolution.</title>
        <authorList>
            <person name="Badouin H."/>
            <person name="Gouzy J."/>
            <person name="Grassa C.J."/>
            <person name="Murat F."/>
            <person name="Staton S.E."/>
            <person name="Cottret L."/>
            <person name="Lelandais-Briere C."/>
            <person name="Owens G.L."/>
            <person name="Carrere S."/>
            <person name="Mayjonade B."/>
            <person name="Legrand L."/>
            <person name="Gill N."/>
            <person name="Kane N.C."/>
            <person name="Bowers J.E."/>
            <person name="Hubner S."/>
            <person name="Bellec A."/>
            <person name="Berard A."/>
            <person name="Berges H."/>
            <person name="Blanchet N."/>
            <person name="Boniface M.C."/>
            <person name="Brunel D."/>
            <person name="Catrice O."/>
            <person name="Chaidir N."/>
            <person name="Claudel C."/>
            <person name="Donnadieu C."/>
            <person name="Faraut T."/>
            <person name="Fievet G."/>
            <person name="Helmstetter N."/>
            <person name="King M."/>
            <person name="Knapp S.J."/>
            <person name="Lai Z."/>
            <person name="Le Paslier M.C."/>
            <person name="Lippi Y."/>
            <person name="Lorenzon L."/>
            <person name="Mandel J.R."/>
            <person name="Marage G."/>
            <person name="Marchand G."/>
            <person name="Marquand E."/>
            <person name="Bret-Mestries E."/>
            <person name="Morien E."/>
            <person name="Nambeesan S."/>
            <person name="Nguyen T."/>
            <person name="Pegot-Espagnet P."/>
            <person name="Pouilly N."/>
            <person name="Raftis F."/>
            <person name="Sallet E."/>
            <person name="Schiex T."/>
            <person name="Thomas J."/>
            <person name="Vandecasteele C."/>
            <person name="Vares D."/>
            <person name="Vear F."/>
            <person name="Vautrin S."/>
            <person name="Crespi M."/>
            <person name="Mangin B."/>
            <person name="Burke J.M."/>
            <person name="Salse J."/>
            <person name="Munos S."/>
            <person name="Vincourt P."/>
            <person name="Rieseberg L.H."/>
            <person name="Langlade N.B."/>
        </authorList>
    </citation>
    <scope>NUCLEOTIDE SEQUENCE [LARGE SCALE GENOMIC DNA]</scope>
    <source>
        <strain evidence="2">cv. SF193</strain>
    </source>
</reference>
<dbReference type="InParanoid" id="A0A251S920"/>
<name>A0A251S920_HELAN</name>
<accession>A0A251S920</accession>
<dbReference type="EMBL" id="CM007904">
    <property type="protein sequence ID" value="OTF95324.1"/>
    <property type="molecule type" value="Genomic_DNA"/>
</dbReference>
<keyword evidence="2" id="KW-1185">Reference proteome</keyword>
<gene>
    <name evidence="1" type="ORF">HannXRQ_Chr15g0481831</name>
</gene>